<dbReference type="AlphaFoldDB" id="R9GY56"/>
<comment type="caution">
    <text evidence="2">The sequence shown here is derived from an EMBL/GenBank/DDBJ whole genome shotgun (WGS) entry which is preliminary data.</text>
</comment>
<reference evidence="2 3" key="1">
    <citation type="journal article" date="2013" name="Genome Announc.">
        <title>Draft Genome Sequence of Arcticibacter svalbardensis Strain MN12-7T, a Member of the Family Sphingobacteriaceae Isolated from an Arctic Soil Sample.</title>
        <authorList>
            <person name="Shivaji S."/>
            <person name="Ara S."/>
            <person name="Prasad S."/>
            <person name="Manasa B.P."/>
            <person name="Begum Z."/>
            <person name="Singh A."/>
            <person name="Kumar Pinnaka A."/>
        </authorList>
    </citation>
    <scope>NUCLEOTIDE SEQUENCE [LARGE SCALE GENOMIC DNA]</scope>
    <source>
        <strain evidence="2 3">MN12-7</strain>
    </source>
</reference>
<dbReference type="EMBL" id="AQPN01000002">
    <property type="protein sequence ID" value="EOR96737.1"/>
    <property type="molecule type" value="Genomic_DNA"/>
</dbReference>
<accession>R9GY56</accession>
<keyword evidence="3" id="KW-1185">Reference proteome</keyword>
<dbReference type="Proteomes" id="UP000014174">
    <property type="component" value="Unassembled WGS sequence"/>
</dbReference>
<gene>
    <name evidence="2" type="ORF">ADIARSV_0160</name>
</gene>
<organism evidence="2 3">
    <name type="scientific">Arcticibacter svalbardensis MN12-7</name>
    <dbReference type="NCBI Taxonomy" id="1150600"/>
    <lineage>
        <taxon>Bacteria</taxon>
        <taxon>Pseudomonadati</taxon>
        <taxon>Bacteroidota</taxon>
        <taxon>Sphingobacteriia</taxon>
        <taxon>Sphingobacteriales</taxon>
        <taxon>Sphingobacteriaceae</taxon>
        <taxon>Arcticibacter</taxon>
    </lineage>
</organism>
<feature type="compositionally biased region" description="Polar residues" evidence="1">
    <location>
        <begin position="27"/>
        <end position="37"/>
    </location>
</feature>
<evidence type="ECO:0000313" key="2">
    <source>
        <dbReference type="EMBL" id="EOR96737.1"/>
    </source>
</evidence>
<proteinExistence type="predicted"/>
<feature type="region of interest" description="Disordered" evidence="1">
    <location>
        <begin position="1"/>
        <end position="37"/>
    </location>
</feature>
<name>R9GY56_9SPHI</name>
<evidence type="ECO:0000256" key="1">
    <source>
        <dbReference type="SAM" id="MobiDB-lite"/>
    </source>
</evidence>
<sequence length="37" mass="3831">MLTVGLVSCKKEESATPAKAEQAVMGSGSTKDMSGWD</sequence>
<evidence type="ECO:0000313" key="3">
    <source>
        <dbReference type="Proteomes" id="UP000014174"/>
    </source>
</evidence>
<protein>
    <submittedName>
        <fullName evidence="2">Uncharacterized protein</fullName>
    </submittedName>
</protein>